<dbReference type="OrthoDB" id="184880at2759"/>
<dbReference type="InterPro" id="IPR029063">
    <property type="entry name" value="SAM-dependent_MTases_sf"/>
</dbReference>
<dbReference type="GO" id="GO:0008168">
    <property type="term" value="F:methyltransferase activity"/>
    <property type="evidence" value="ECO:0007669"/>
    <property type="project" value="UniProtKB-KW"/>
</dbReference>
<keyword evidence="1" id="KW-0808">Transferase</keyword>
<dbReference type="Pfam" id="PF13489">
    <property type="entry name" value="Methyltransf_23"/>
    <property type="match status" value="1"/>
</dbReference>
<keyword evidence="1" id="KW-0489">Methyltransferase</keyword>
<dbReference type="AlphaFoldDB" id="A0A3N4HP65"/>
<gene>
    <name evidence="1" type="ORF">BJ508DRAFT_319406</name>
</gene>
<keyword evidence="2" id="KW-1185">Reference proteome</keyword>
<dbReference type="Gene3D" id="3.40.50.150">
    <property type="entry name" value="Vaccinia Virus protein VP39"/>
    <property type="match status" value="1"/>
</dbReference>
<sequence>MVHLVHLLSSLPISPSHSVFSLTSSITDYTYENGRRYHSYRAGKYALPNDTLEAERLDIVHHLSLLFLSGDLYTSPVRQLASSGRLRRALDAGTGTGIWAMEFGHEFPGCEVVGVDLSPIQPTHVPPNVRFEVDDLEDEWLWDAPFDYIHIRTLLGSIASWPTFLSNCYAHTTPGGYVELQEIDLTNVFSADGTYESHAHAYQHYNSLLFQAGHLTGRRFDLAPELPRMMQEAGFVDVKVQRFTQPLGHWPRRKREREIAFWSVESMVSGLEAYGLALFTRVLGVGMEEARGVCERARRDLLREGVHTCCTWWMVSGRRPEEGEGGDEEMDG</sequence>
<accession>A0A3N4HP65</accession>
<name>A0A3N4HP65_ASCIM</name>
<organism evidence="1 2">
    <name type="scientific">Ascobolus immersus RN42</name>
    <dbReference type="NCBI Taxonomy" id="1160509"/>
    <lineage>
        <taxon>Eukaryota</taxon>
        <taxon>Fungi</taxon>
        <taxon>Dikarya</taxon>
        <taxon>Ascomycota</taxon>
        <taxon>Pezizomycotina</taxon>
        <taxon>Pezizomycetes</taxon>
        <taxon>Pezizales</taxon>
        <taxon>Ascobolaceae</taxon>
        <taxon>Ascobolus</taxon>
    </lineage>
</organism>
<evidence type="ECO:0000313" key="1">
    <source>
        <dbReference type="EMBL" id="RPA75632.1"/>
    </source>
</evidence>
<dbReference type="Proteomes" id="UP000275078">
    <property type="component" value="Unassembled WGS sequence"/>
</dbReference>
<evidence type="ECO:0000313" key="2">
    <source>
        <dbReference type="Proteomes" id="UP000275078"/>
    </source>
</evidence>
<dbReference type="CDD" id="cd02440">
    <property type="entry name" value="AdoMet_MTases"/>
    <property type="match status" value="1"/>
</dbReference>
<dbReference type="SUPFAM" id="SSF53335">
    <property type="entry name" value="S-adenosyl-L-methionine-dependent methyltransferases"/>
    <property type="match status" value="1"/>
</dbReference>
<dbReference type="PANTHER" id="PTHR43591:SF10">
    <property type="entry name" value="ABC TRANSMEMBRANE TYPE-1 DOMAIN-CONTAINING PROTEIN-RELATED"/>
    <property type="match status" value="1"/>
</dbReference>
<dbReference type="EMBL" id="ML119760">
    <property type="protein sequence ID" value="RPA75632.1"/>
    <property type="molecule type" value="Genomic_DNA"/>
</dbReference>
<proteinExistence type="predicted"/>
<reference evidence="1 2" key="1">
    <citation type="journal article" date="2018" name="Nat. Ecol. Evol.">
        <title>Pezizomycetes genomes reveal the molecular basis of ectomycorrhizal truffle lifestyle.</title>
        <authorList>
            <person name="Murat C."/>
            <person name="Payen T."/>
            <person name="Noel B."/>
            <person name="Kuo A."/>
            <person name="Morin E."/>
            <person name="Chen J."/>
            <person name="Kohler A."/>
            <person name="Krizsan K."/>
            <person name="Balestrini R."/>
            <person name="Da Silva C."/>
            <person name="Montanini B."/>
            <person name="Hainaut M."/>
            <person name="Levati E."/>
            <person name="Barry K.W."/>
            <person name="Belfiori B."/>
            <person name="Cichocki N."/>
            <person name="Clum A."/>
            <person name="Dockter R.B."/>
            <person name="Fauchery L."/>
            <person name="Guy J."/>
            <person name="Iotti M."/>
            <person name="Le Tacon F."/>
            <person name="Lindquist E.A."/>
            <person name="Lipzen A."/>
            <person name="Malagnac F."/>
            <person name="Mello A."/>
            <person name="Molinier V."/>
            <person name="Miyauchi S."/>
            <person name="Poulain J."/>
            <person name="Riccioni C."/>
            <person name="Rubini A."/>
            <person name="Sitrit Y."/>
            <person name="Splivallo R."/>
            <person name="Traeger S."/>
            <person name="Wang M."/>
            <person name="Zifcakova L."/>
            <person name="Wipf D."/>
            <person name="Zambonelli A."/>
            <person name="Paolocci F."/>
            <person name="Nowrousian M."/>
            <person name="Ottonello S."/>
            <person name="Baldrian P."/>
            <person name="Spatafora J.W."/>
            <person name="Henrissat B."/>
            <person name="Nagy L.G."/>
            <person name="Aury J.M."/>
            <person name="Wincker P."/>
            <person name="Grigoriev I.V."/>
            <person name="Bonfante P."/>
            <person name="Martin F.M."/>
        </authorList>
    </citation>
    <scope>NUCLEOTIDE SEQUENCE [LARGE SCALE GENOMIC DNA]</scope>
    <source>
        <strain evidence="1 2">RN42</strain>
    </source>
</reference>
<dbReference type="STRING" id="1160509.A0A3N4HP65"/>
<protein>
    <submittedName>
        <fullName evidence="1">S-adenosyl-L-methionine-dependent methyltransferase</fullName>
    </submittedName>
</protein>
<dbReference type="GO" id="GO:0032259">
    <property type="term" value="P:methylation"/>
    <property type="evidence" value="ECO:0007669"/>
    <property type="project" value="UniProtKB-KW"/>
</dbReference>
<dbReference type="PANTHER" id="PTHR43591">
    <property type="entry name" value="METHYLTRANSFERASE"/>
    <property type="match status" value="1"/>
</dbReference>